<sequence>MKKIILCALVLCQLSFNNRQLHAQNTLPTIELEYKDSIKSSILKEQRKFSVKLPNGFDKSQKYPVIYVLDGEMYFPIVTAVQNFLDRNKRFASNKSIIVAIENTDRTRDLTPSAAVSSKGHGTMENSGKAEQFYQFITSELIPEISHKYAVSDRKLLIGHSFGGLTATYFFLEHPNSFSDYLIMEPSMWWDNGKLLNAATKKLQANHYEKNTRVFFAFASKEDSTRNSIEKLVGQLQPEIALKYAYYPNENHGSVYLPALYDGLRFLFDIKVERKPRM</sequence>
<dbReference type="InterPro" id="IPR000801">
    <property type="entry name" value="Esterase-like"/>
</dbReference>
<accession>A0A5P2G9A6</accession>
<keyword evidence="2 4" id="KW-0378">Hydrolase</keyword>
<dbReference type="PANTHER" id="PTHR40841">
    <property type="entry name" value="SIDEROPHORE TRIACETYLFUSARININE C ESTERASE"/>
    <property type="match status" value="1"/>
</dbReference>
<dbReference type="InterPro" id="IPR029058">
    <property type="entry name" value="AB_hydrolase_fold"/>
</dbReference>
<organism evidence="4 5">
    <name type="scientific">Rhizosphaericola mali</name>
    <dbReference type="NCBI Taxonomy" id="2545455"/>
    <lineage>
        <taxon>Bacteria</taxon>
        <taxon>Pseudomonadati</taxon>
        <taxon>Bacteroidota</taxon>
        <taxon>Chitinophagia</taxon>
        <taxon>Chitinophagales</taxon>
        <taxon>Chitinophagaceae</taxon>
        <taxon>Rhizosphaericola</taxon>
    </lineage>
</organism>
<evidence type="ECO:0000313" key="4">
    <source>
        <dbReference type="EMBL" id="QES90300.1"/>
    </source>
</evidence>
<dbReference type="GO" id="GO:0016788">
    <property type="term" value="F:hydrolase activity, acting on ester bonds"/>
    <property type="evidence" value="ECO:0007669"/>
    <property type="project" value="TreeGrafter"/>
</dbReference>
<name>A0A5P2G9A6_9BACT</name>
<dbReference type="RefSeq" id="WP_131331285.1">
    <property type="nucleotide sequence ID" value="NZ_CP044016.1"/>
</dbReference>
<keyword evidence="3" id="KW-0732">Signal</keyword>
<dbReference type="AlphaFoldDB" id="A0A5P2G9A6"/>
<feature type="signal peptide" evidence="3">
    <location>
        <begin position="1"/>
        <end position="23"/>
    </location>
</feature>
<protein>
    <submittedName>
        <fullName evidence="4">Alpha/beta hydrolase</fullName>
    </submittedName>
</protein>
<evidence type="ECO:0000256" key="3">
    <source>
        <dbReference type="SAM" id="SignalP"/>
    </source>
</evidence>
<dbReference type="KEGG" id="arac:E0W69_017125"/>
<dbReference type="Gene3D" id="3.40.50.1820">
    <property type="entry name" value="alpha/beta hydrolase"/>
    <property type="match status" value="1"/>
</dbReference>
<dbReference type="Proteomes" id="UP000292424">
    <property type="component" value="Chromosome"/>
</dbReference>
<dbReference type="InterPro" id="IPR052558">
    <property type="entry name" value="Siderophore_Hydrolase_D"/>
</dbReference>
<gene>
    <name evidence="4" type="ORF">E0W69_017125</name>
</gene>
<feature type="chain" id="PRO_5024310895" evidence="3">
    <location>
        <begin position="24"/>
        <end position="278"/>
    </location>
</feature>
<evidence type="ECO:0000256" key="1">
    <source>
        <dbReference type="ARBA" id="ARBA00005622"/>
    </source>
</evidence>
<evidence type="ECO:0000256" key="2">
    <source>
        <dbReference type="ARBA" id="ARBA00022801"/>
    </source>
</evidence>
<dbReference type="PANTHER" id="PTHR40841:SF2">
    <property type="entry name" value="SIDEROPHORE-DEGRADING ESTERASE (EUROFUNG)"/>
    <property type="match status" value="1"/>
</dbReference>
<comment type="similarity">
    <text evidence="1">Belongs to the esterase D family.</text>
</comment>
<dbReference type="Pfam" id="PF00756">
    <property type="entry name" value="Esterase"/>
    <property type="match status" value="1"/>
</dbReference>
<dbReference type="EMBL" id="CP044016">
    <property type="protein sequence ID" value="QES90300.1"/>
    <property type="molecule type" value="Genomic_DNA"/>
</dbReference>
<keyword evidence="5" id="KW-1185">Reference proteome</keyword>
<evidence type="ECO:0000313" key="5">
    <source>
        <dbReference type="Proteomes" id="UP000292424"/>
    </source>
</evidence>
<dbReference type="SUPFAM" id="SSF53474">
    <property type="entry name" value="alpha/beta-Hydrolases"/>
    <property type="match status" value="1"/>
</dbReference>
<reference evidence="4 5" key="1">
    <citation type="submission" date="2019-09" db="EMBL/GenBank/DDBJ databases">
        <title>Complete genome sequence of Arachidicoccus sp. B3-10 isolated from apple orchard soil.</title>
        <authorList>
            <person name="Kim H.S."/>
            <person name="Han K.-I."/>
            <person name="Suh M.K."/>
            <person name="Lee K.C."/>
            <person name="Eom M.K."/>
            <person name="Kim J.-S."/>
            <person name="Kang S.W."/>
            <person name="Sin Y."/>
            <person name="Lee J.-S."/>
        </authorList>
    </citation>
    <scope>NUCLEOTIDE SEQUENCE [LARGE SCALE GENOMIC DNA]</scope>
    <source>
        <strain evidence="4 5">B3-10</strain>
    </source>
</reference>
<dbReference type="OrthoDB" id="9784036at2"/>
<proteinExistence type="inferred from homology"/>